<proteinExistence type="predicted"/>
<sequence length="160" mass="17748">MFSCQMGKSCRLPFKTSNRISKFPIEKIHCDLLGSAPMASNQDDRISVDQSALHSSKESIAIEHRTVKNWSINASVCSWIGVTWNSQLGNHSFLVYHNLSGNRFHGELPGELARLCRLIFMDFIINLFSGSIPSSLGLLPKLQLLSHADNAFTGAITLFP</sequence>
<keyword evidence="2" id="KW-0675">Receptor</keyword>
<evidence type="ECO:0000313" key="2">
    <source>
        <dbReference type="EMBL" id="KAL2517389.1"/>
    </source>
</evidence>
<evidence type="ECO:0000313" key="3">
    <source>
        <dbReference type="Proteomes" id="UP001604336"/>
    </source>
</evidence>
<keyword evidence="1" id="KW-0732">Signal</keyword>
<accession>A0ABD1TXD4</accession>
<dbReference type="Gene3D" id="3.80.10.10">
    <property type="entry name" value="Ribonuclease Inhibitor"/>
    <property type="match status" value="1"/>
</dbReference>
<organism evidence="2 3">
    <name type="scientific">Abeliophyllum distichum</name>
    <dbReference type="NCBI Taxonomy" id="126358"/>
    <lineage>
        <taxon>Eukaryota</taxon>
        <taxon>Viridiplantae</taxon>
        <taxon>Streptophyta</taxon>
        <taxon>Embryophyta</taxon>
        <taxon>Tracheophyta</taxon>
        <taxon>Spermatophyta</taxon>
        <taxon>Magnoliopsida</taxon>
        <taxon>eudicotyledons</taxon>
        <taxon>Gunneridae</taxon>
        <taxon>Pentapetalae</taxon>
        <taxon>asterids</taxon>
        <taxon>lamiids</taxon>
        <taxon>Lamiales</taxon>
        <taxon>Oleaceae</taxon>
        <taxon>Forsythieae</taxon>
        <taxon>Abeliophyllum</taxon>
    </lineage>
</organism>
<dbReference type="PANTHER" id="PTHR47988">
    <property type="entry name" value="SOMATIC EMBRYOGENESIS RECEPTOR KINASE 1"/>
    <property type="match status" value="1"/>
</dbReference>
<evidence type="ECO:0000256" key="1">
    <source>
        <dbReference type="ARBA" id="ARBA00022729"/>
    </source>
</evidence>
<protein>
    <submittedName>
        <fullName evidence="2">BRASSINOSTEROID INSENSITIVE 1-associated receptor kinase 1</fullName>
    </submittedName>
</protein>
<dbReference type="EMBL" id="JBFOLK010000004">
    <property type="protein sequence ID" value="KAL2517389.1"/>
    <property type="molecule type" value="Genomic_DNA"/>
</dbReference>
<gene>
    <name evidence="2" type="ORF">Adt_13636</name>
</gene>
<dbReference type="InterPro" id="IPR032675">
    <property type="entry name" value="LRR_dom_sf"/>
</dbReference>
<dbReference type="AlphaFoldDB" id="A0ABD1TXD4"/>
<dbReference type="Proteomes" id="UP001604336">
    <property type="component" value="Unassembled WGS sequence"/>
</dbReference>
<reference evidence="3" key="1">
    <citation type="submission" date="2024-07" db="EMBL/GenBank/DDBJ databases">
        <title>Two chromosome-level genome assemblies of Korean endemic species Abeliophyllum distichum and Forsythia ovata (Oleaceae).</title>
        <authorList>
            <person name="Jang H."/>
        </authorList>
    </citation>
    <scope>NUCLEOTIDE SEQUENCE [LARGE SCALE GENOMIC DNA]</scope>
</reference>
<dbReference type="SUPFAM" id="SSF52058">
    <property type="entry name" value="L domain-like"/>
    <property type="match status" value="1"/>
</dbReference>
<keyword evidence="2" id="KW-0808">Transferase</keyword>
<name>A0ABD1TXD4_9LAMI</name>
<dbReference type="GO" id="GO:0016301">
    <property type="term" value="F:kinase activity"/>
    <property type="evidence" value="ECO:0007669"/>
    <property type="project" value="UniProtKB-KW"/>
</dbReference>
<keyword evidence="2" id="KW-0418">Kinase</keyword>
<comment type="caution">
    <text evidence="2">The sequence shown here is derived from an EMBL/GenBank/DDBJ whole genome shotgun (WGS) entry which is preliminary data.</text>
</comment>
<keyword evidence="3" id="KW-1185">Reference proteome</keyword>